<dbReference type="NCBIfam" id="NF005298">
    <property type="entry name" value="PRK06826.1"/>
    <property type="match status" value="1"/>
</dbReference>
<sequence length="1169" mass="134280">MAFVHLHLHSEYSLLDGACRIDRLASACKEKNMNALAITDHGVMYGVIDFYRACKKNGIKPIIGCEVYVAPNSRFQQDRDYYHLILLCENNKGYQNLIKLVSAGFTEGFYKKPRIDRELLEKYHEGLICLSACLAGEVPQRILANDYKGAKEVAKYYQDLFGKDNYFLELQNHNIKEEILVADKIKQISRELNIPMVVTNDCHYIEKSESKMHEVLLCIQTNHTIYDDDKMEFQTEEFYLKTEEEMKSLFPDLTSAYENTQKIADRCNVEFEFGVRKLPNFDVPNNEDHYEYFKRNCYEGLYKHYGSNPDKSIVDRLEYELGVIKSMGFVDYYLIVNDFVQFAKRSGIPVGPGRGSGAGSLCAYCIGITGIDPIKYDLLFERFLNPERVSMPDFDIDFCNKRRPEVIQYVIDKYGKDKVAQIIAFGTMQARGVVRDVGRATGVSYAVCDQVAKLIPFEIGMTLDKALQQNPDLKKMYDTDAQIKELIDMSKQIEGMPRHATMHAAGVVITKDPVSDYVPLSKNDDNVVTQFTMTTLEELGLLKMDFLGLRNLTVIDDAVKMIHRENKDFSIENIPLDDKGVFDMMSKGQSEGVFQFESAGMKRVLTQLKPNSLEDLIAVISLYRPGPMDSIPTYIENRHNPRKIKYKHPLLEDILRVTYGCIVYQEQVMQIFRKLAGYSLGRADIVRRAMSKKKHDVMEKEREIFINGLVNENGEVEVEGCIRRGVDKATANSIYNEMESFASYAFNKSHAASYATVSYQTAYLKCYYPKYYMASLLTSVLDNQNKLAVYIEECEHIGIKVLPPSVNYSYSGFTPVDNNIRFGLLAIKNLGRNFIDEIIEERKNGKFTSFYDFCKRLYGKNMNSRGIESLIKSGALDNLGANRKQMLSVYKNILENLEYDHRKNVEGQLSFFDMGDSKEENTKTVNMPDVSEFPFSELLAMEKEIAGMYLSGHPLSQYDNYAKLIRADRVGDVINKDNMRYRDGQQIKLFVIIDKVKNKITKSNQMMSFLNVEDKYGMMEAIIFPKTLADYGNYIFESNIVELIGTVNKRENEDPKVIVNQIRPAPPKDNIPTELPSRREKKLSPITRIDNKRIVKPDKLYLRITSRNSKKFKKVKNILEIFSGSTMVIFYVTDENKQYKAPRALWADVNDVLIDELYYILGKENVVIK</sequence>
<comment type="catalytic activity">
    <reaction evidence="10">
        <text>DNA(n) + a 2'-deoxyribonucleoside 5'-triphosphate = DNA(n+1) + diphosphate</text>
        <dbReference type="Rhea" id="RHEA:22508"/>
        <dbReference type="Rhea" id="RHEA-COMP:17339"/>
        <dbReference type="Rhea" id="RHEA-COMP:17340"/>
        <dbReference type="ChEBI" id="CHEBI:33019"/>
        <dbReference type="ChEBI" id="CHEBI:61560"/>
        <dbReference type="ChEBI" id="CHEBI:173112"/>
        <dbReference type="EC" id="2.7.7.7"/>
    </reaction>
</comment>
<evidence type="ECO:0000256" key="8">
    <source>
        <dbReference type="ARBA" id="ARBA00022932"/>
    </source>
</evidence>
<dbReference type="EC" id="2.7.7.7" evidence="3"/>
<dbReference type="Pfam" id="PF02811">
    <property type="entry name" value="PHP"/>
    <property type="match status" value="1"/>
</dbReference>
<dbReference type="PANTHER" id="PTHR32294">
    <property type="entry name" value="DNA POLYMERASE III SUBUNIT ALPHA"/>
    <property type="match status" value="1"/>
</dbReference>
<keyword evidence="8" id="KW-0239">DNA-directed DNA polymerase</keyword>
<comment type="similarity">
    <text evidence="2">Belongs to the DNA polymerase type-C family. DnaE subfamily.</text>
</comment>
<evidence type="ECO:0000313" key="13">
    <source>
        <dbReference type="Proteomes" id="UP000301475"/>
    </source>
</evidence>
<evidence type="ECO:0000259" key="11">
    <source>
        <dbReference type="SMART" id="SM00481"/>
    </source>
</evidence>
<evidence type="ECO:0000256" key="1">
    <source>
        <dbReference type="ARBA" id="ARBA00004496"/>
    </source>
</evidence>
<dbReference type="SMART" id="SM00481">
    <property type="entry name" value="POLIIIAc"/>
    <property type="match status" value="1"/>
</dbReference>
<name>A0A4P8XXK1_9FIRM</name>
<comment type="subcellular location">
    <subcellularLocation>
        <location evidence="1">Cytoplasm</location>
    </subcellularLocation>
</comment>
<dbReference type="Gene3D" id="1.10.10.1600">
    <property type="entry name" value="Bacterial DNA polymerase III alpha subunit, thumb domain"/>
    <property type="match status" value="1"/>
</dbReference>
<dbReference type="RefSeq" id="WP_138157875.1">
    <property type="nucleotide sequence ID" value="NZ_CP039381.1"/>
</dbReference>
<keyword evidence="6 12" id="KW-0548">Nucleotidyltransferase</keyword>
<dbReference type="Gene3D" id="1.10.150.870">
    <property type="match status" value="1"/>
</dbReference>
<dbReference type="Proteomes" id="UP000301475">
    <property type="component" value="Chromosome"/>
</dbReference>
<protein>
    <recommendedName>
        <fullName evidence="4">DNA polymerase III subunit alpha</fullName>
        <ecNumber evidence="3">2.7.7.7</ecNumber>
    </recommendedName>
</protein>
<dbReference type="GO" id="GO:0006260">
    <property type="term" value="P:DNA replication"/>
    <property type="evidence" value="ECO:0007669"/>
    <property type="project" value="UniProtKB-KW"/>
</dbReference>
<keyword evidence="13" id="KW-1185">Reference proteome</keyword>
<dbReference type="CDD" id="cd12113">
    <property type="entry name" value="PHP_PolIIIA_DnaE3"/>
    <property type="match status" value="1"/>
</dbReference>
<evidence type="ECO:0000256" key="10">
    <source>
        <dbReference type="ARBA" id="ARBA00049244"/>
    </source>
</evidence>
<evidence type="ECO:0000256" key="5">
    <source>
        <dbReference type="ARBA" id="ARBA00022679"/>
    </source>
</evidence>
<dbReference type="InterPro" id="IPR011708">
    <property type="entry name" value="DNA_pol3_alpha_NTPase_dom"/>
</dbReference>
<keyword evidence="7" id="KW-0235">DNA replication</keyword>
<organism evidence="12 13">
    <name type="scientific">Ruminococcus bovis</name>
    <dbReference type="NCBI Taxonomy" id="2564099"/>
    <lineage>
        <taxon>Bacteria</taxon>
        <taxon>Bacillati</taxon>
        <taxon>Bacillota</taxon>
        <taxon>Clostridia</taxon>
        <taxon>Eubacteriales</taxon>
        <taxon>Oscillospiraceae</taxon>
        <taxon>Ruminococcus</taxon>
    </lineage>
</organism>
<evidence type="ECO:0000256" key="6">
    <source>
        <dbReference type="ARBA" id="ARBA00022695"/>
    </source>
</evidence>
<keyword evidence="5 12" id="KW-0808">Transferase</keyword>
<dbReference type="Pfam" id="PF14579">
    <property type="entry name" value="HHH_6"/>
    <property type="match status" value="1"/>
</dbReference>
<dbReference type="Pfam" id="PF17657">
    <property type="entry name" value="DNA_pol3_finger"/>
    <property type="match status" value="1"/>
</dbReference>
<dbReference type="OrthoDB" id="9803237at2"/>
<evidence type="ECO:0000256" key="3">
    <source>
        <dbReference type="ARBA" id="ARBA00012417"/>
    </source>
</evidence>
<dbReference type="SUPFAM" id="SSF89550">
    <property type="entry name" value="PHP domain-like"/>
    <property type="match status" value="1"/>
</dbReference>
<dbReference type="CDD" id="cd04485">
    <property type="entry name" value="DnaE_OBF"/>
    <property type="match status" value="1"/>
</dbReference>
<dbReference type="GO" id="GO:0003676">
    <property type="term" value="F:nucleic acid binding"/>
    <property type="evidence" value="ECO:0007669"/>
    <property type="project" value="InterPro"/>
</dbReference>
<dbReference type="InterPro" id="IPR004013">
    <property type="entry name" value="PHP_dom"/>
</dbReference>
<dbReference type="Gene3D" id="3.20.20.140">
    <property type="entry name" value="Metal-dependent hydrolases"/>
    <property type="match status" value="1"/>
</dbReference>
<evidence type="ECO:0000256" key="2">
    <source>
        <dbReference type="ARBA" id="ARBA00009496"/>
    </source>
</evidence>
<dbReference type="SUPFAM" id="SSF160975">
    <property type="entry name" value="AF1531-like"/>
    <property type="match status" value="1"/>
</dbReference>
<dbReference type="NCBIfam" id="TIGR00594">
    <property type="entry name" value="polc"/>
    <property type="match status" value="1"/>
</dbReference>
<dbReference type="InterPro" id="IPR029460">
    <property type="entry name" value="DNAPol_HHH"/>
</dbReference>
<evidence type="ECO:0000256" key="7">
    <source>
        <dbReference type="ARBA" id="ARBA00022705"/>
    </source>
</evidence>
<dbReference type="InterPro" id="IPR004365">
    <property type="entry name" value="NA-bd_OB_tRNA"/>
</dbReference>
<dbReference type="InterPro" id="IPR040982">
    <property type="entry name" value="DNA_pol3_finger"/>
</dbReference>
<dbReference type="PANTHER" id="PTHR32294:SF0">
    <property type="entry name" value="DNA POLYMERASE III SUBUNIT ALPHA"/>
    <property type="match status" value="1"/>
</dbReference>
<proteinExistence type="inferred from homology"/>
<dbReference type="InterPro" id="IPR016195">
    <property type="entry name" value="Pol/histidinol_Pase-like"/>
</dbReference>
<evidence type="ECO:0000256" key="9">
    <source>
        <dbReference type="ARBA" id="ARBA00025611"/>
    </source>
</evidence>
<accession>A0A4P8XXK1</accession>
<dbReference type="AlphaFoldDB" id="A0A4P8XXK1"/>
<dbReference type="InterPro" id="IPR004805">
    <property type="entry name" value="DnaE2/DnaE/PolC"/>
</dbReference>
<dbReference type="GO" id="GO:0003887">
    <property type="term" value="F:DNA-directed DNA polymerase activity"/>
    <property type="evidence" value="ECO:0007669"/>
    <property type="project" value="UniProtKB-KW"/>
</dbReference>
<dbReference type="Pfam" id="PF01336">
    <property type="entry name" value="tRNA_anti-codon"/>
    <property type="match status" value="1"/>
</dbReference>
<comment type="function">
    <text evidence="9">DNA polymerase III is a complex, multichain enzyme responsible for most of the replicative synthesis in bacteria. This DNA polymerase also exhibits 3' to 5' exonuclease activity. The alpha chain is the DNA polymerase.</text>
</comment>
<dbReference type="KEGG" id="ruj:E5Z56_11280"/>
<dbReference type="GO" id="GO:0005737">
    <property type="term" value="C:cytoplasm"/>
    <property type="evidence" value="ECO:0007669"/>
    <property type="project" value="UniProtKB-SubCell"/>
</dbReference>
<dbReference type="InterPro" id="IPR041931">
    <property type="entry name" value="DNA_pol3_alpha_thumb_dom"/>
</dbReference>
<dbReference type="GO" id="GO:0008408">
    <property type="term" value="F:3'-5' exonuclease activity"/>
    <property type="evidence" value="ECO:0007669"/>
    <property type="project" value="InterPro"/>
</dbReference>
<dbReference type="InterPro" id="IPR003141">
    <property type="entry name" value="Pol/His_phosphatase_N"/>
</dbReference>
<feature type="domain" description="Polymerase/histidinol phosphatase N-terminal" evidence="11">
    <location>
        <begin position="4"/>
        <end position="71"/>
    </location>
</feature>
<gene>
    <name evidence="12" type="ORF">E5Z56_11280</name>
</gene>
<reference evidence="12 13" key="1">
    <citation type="submission" date="2019-04" db="EMBL/GenBank/DDBJ databases">
        <authorList>
            <person name="Embree M."/>
            <person name="Gaffney J.R."/>
        </authorList>
    </citation>
    <scope>NUCLEOTIDE SEQUENCE [LARGE SCALE GENOMIC DNA]</scope>
    <source>
        <strain evidence="12 13">JE7A12</strain>
    </source>
</reference>
<evidence type="ECO:0000256" key="4">
    <source>
        <dbReference type="ARBA" id="ARBA00019114"/>
    </source>
</evidence>
<dbReference type="Pfam" id="PF07733">
    <property type="entry name" value="DNA_pol3_alpha"/>
    <property type="match status" value="1"/>
</dbReference>
<dbReference type="EMBL" id="CP039381">
    <property type="protein sequence ID" value="QCT07901.1"/>
    <property type="molecule type" value="Genomic_DNA"/>
</dbReference>
<evidence type="ECO:0000313" key="12">
    <source>
        <dbReference type="EMBL" id="QCT07901.1"/>
    </source>
</evidence>
<dbReference type="NCBIfam" id="NF004226">
    <property type="entry name" value="PRK05673.1"/>
    <property type="match status" value="1"/>
</dbReference>